<evidence type="ECO:0000313" key="3">
    <source>
        <dbReference type="Proteomes" id="UP000759131"/>
    </source>
</evidence>
<proteinExistence type="predicted"/>
<dbReference type="EMBL" id="OC858348">
    <property type="protein sequence ID" value="CAD7626353.1"/>
    <property type="molecule type" value="Genomic_DNA"/>
</dbReference>
<reference evidence="2" key="1">
    <citation type="submission" date="2020-11" db="EMBL/GenBank/DDBJ databases">
        <authorList>
            <person name="Tran Van P."/>
        </authorList>
    </citation>
    <scope>NUCLEOTIDE SEQUENCE</scope>
</reference>
<accession>A0A7R9KNE5</accession>
<evidence type="ECO:0000256" key="1">
    <source>
        <dbReference type="SAM" id="Phobius"/>
    </source>
</evidence>
<organism evidence="2">
    <name type="scientific">Medioppia subpectinata</name>
    <dbReference type="NCBI Taxonomy" id="1979941"/>
    <lineage>
        <taxon>Eukaryota</taxon>
        <taxon>Metazoa</taxon>
        <taxon>Ecdysozoa</taxon>
        <taxon>Arthropoda</taxon>
        <taxon>Chelicerata</taxon>
        <taxon>Arachnida</taxon>
        <taxon>Acari</taxon>
        <taxon>Acariformes</taxon>
        <taxon>Sarcoptiformes</taxon>
        <taxon>Oribatida</taxon>
        <taxon>Brachypylina</taxon>
        <taxon>Oppioidea</taxon>
        <taxon>Oppiidae</taxon>
        <taxon>Medioppia</taxon>
    </lineage>
</organism>
<keyword evidence="1" id="KW-1133">Transmembrane helix</keyword>
<dbReference type="Proteomes" id="UP000759131">
    <property type="component" value="Unassembled WGS sequence"/>
</dbReference>
<gene>
    <name evidence="2" type="ORF">OSB1V03_LOCUS6786</name>
</gene>
<keyword evidence="3" id="KW-1185">Reference proteome</keyword>
<feature type="transmembrane region" description="Helical" evidence="1">
    <location>
        <begin position="766"/>
        <end position="789"/>
    </location>
</feature>
<keyword evidence="1" id="KW-0812">Transmembrane</keyword>
<evidence type="ECO:0000313" key="2">
    <source>
        <dbReference type="EMBL" id="CAD7626353.1"/>
    </source>
</evidence>
<keyword evidence="1" id="KW-0472">Membrane</keyword>
<sequence length="802" mass="93796">MNVEKPVVFLYDFNNYTIIPTSGGFYSYFANECVRYLSETFPPKYIRESRQLVAVMLEEDTGDSHPANGSIAIFRRIDANTNTFLDSHYLSEDLEGVRAHYDLGDNHQIVSLIKYNKQYTNDTWRDMTHDLFLRCDERRAPFSPFDFCEQNYNFDNILSLGNDLYFQRNTSFWRLKSYGFTSDSYPTGSPLKSQNIQNLVFDSHFGPFLETEGFDTSQRVFGFSYKAMDRFPCGHFTRDDDYSQCVDKYSKSPYFHSVCLYGTVNRMGTAVPVFSIDNGYFKSYIHTPGGLERPIIKEGDRHRQFCKAIADYVRFDEQYVIRIGFGVTHITGYQTGGRNQISIAQTIAKLKGVGSHLKDTDFAVYSMSFEYFYIKNGHSLDYKTFDQKLNVTRKVYYIPAHHDNFIVHSLFRYKNVSYCLVGYGRPHTRYLYSEDFKRKPPPDSPKHPIILWFDKTNEIEWSTVVTCPIEMMRYSVVSNYLEGQLCLRKPTYNIHQSVLNIGPALYHQTGLHFYYYDIMRKKFIFDRHVTELLATYFDTRHRVTGYSIELLKGDGYYDVTIHGRSSFAYRPLGKYIYGLFMYVYKDKDTKTLMPVVKPSDYLSGTGVTRLLFSLGPHRYDGLFDHQLVLFAWQLARIEMYQIVTTFPDKNLTMVVHHDHSQHVDAKQVLFPFIATTISKAANYYYQDMCPFDKFIGAYFDYDNITHRKGAYLVATDNISDTLYLFNMLDWGRKPYIEIDSMYNFRKTLWSYFTTYCPLRGPNDYDFTGTILVLILILSTIIVAFIAFKFNPNNSQTNKKTKQ</sequence>
<name>A0A7R9KNE5_9ACAR</name>
<dbReference type="EMBL" id="CAJPIZ010003773">
    <property type="protein sequence ID" value="CAG2106783.1"/>
    <property type="molecule type" value="Genomic_DNA"/>
</dbReference>
<dbReference type="AlphaFoldDB" id="A0A7R9KNE5"/>
<protein>
    <submittedName>
        <fullName evidence="2">Uncharacterized protein</fullName>
    </submittedName>
</protein>